<evidence type="ECO:0000313" key="4">
    <source>
        <dbReference type="Proteomes" id="UP000476837"/>
    </source>
</evidence>
<evidence type="ECO:0000256" key="2">
    <source>
        <dbReference type="SAM" id="SignalP"/>
    </source>
</evidence>
<dbReference type="AlphaFoldDB" id="A0A6L3AX99"/>
<dbReference type="Proteomes" id="UP000476837">
    <property type="component" value="Unassembled WGS sequence"/>
</dbReference>
<protein>
    <submittedName>
        <fullName evidence="3">Helix-hairpin-helix domain-containing protein</fullName>
    </submittedName>
</protein>
<gene>
    <name evidence="3" type="ORF">DS837_19845</name>
</gene>
<feature type="compositionally biased region" description="Low complexity" evidence="1">
    <location>
        <begin position="49"/>
        <end position="72"/>
    </location>
</feature>
<feature type="signal peptide" evidence="2">
    <location>
        <begin position="1"/>
        <end position="25"/>
    </location>
</feature>
<dbReference type="Pfam" id="PF12836">
    <property type="entry name" value="HHH_3"/>
    <property type="match status" value="1"/>
</dbReference>
<dbReference type="RefSeq" id="WP_149166371.1">
    <property type="nucleotide sequence ID" value="NZ_QOKV01000014.1"/>
</dbReference>
<proteinExistence type="predicted"/>
<comment type="caution">
    <text evidence="3">The sequence shown here is derived from an EMBL/GenBank/DDBJ whole genome shotgun (WGS) entry which is preliminary data.</text>
</comment>
<dbReference type="SUPFAM" id="SSF81585">
    <property type="entry name" value="PsbU/PolX domain-like"/>
    <property type="match status" value="1"/>
</dbReference>
<accession>A0A6L3AX99</accession>
<keyword evidence="2" id="KW-0732">Signal</keyword>
<feature type="chain" id="PRO_5027046360" evidence="2">
    <location>
        <begin position="26"/>
        <end position="148"/>
    </location>
</feature>
<evidence type="ECO:0000313" key="3">
    <source>
        <dbReference type="EMBL" id="KAA0682518.1"/>
    </source>
</evidence>
<dbReference type="Gene3D" id="1.10.150.320">
    <property type="entry name" value="Photosystem II 12 kDa extrinsic protein"/>
    <property type="match status" value="1"/>
</dbReference>
<feature type="compositionally biased region" description="Low complexity" evidence="1">
    <location>
        <begin position="27"/>
        <end position="41"/>
    </location>
</feature>
<name>A0A6L3AX99_AZOBR</name>
<dbReference type="EMBL" id="QOKV01000014">
    <property type="protein sequence ID" value="KAA0682518.1"/>
    <property type="molecule type" value="Genomic_DNA"/>
</dbReference>
<sequence length="148" mass="14855">MKPIRLCAIAAFASVGAMIAVPALAQSTAPSSSTHSTTPMPQAKPAMPPGTSGSTTAPPMGSGASSSTGAAKAKVIDLNTAGKDELQTLPGIGEARSEAIVKNRPYRSKDELVSKKIVPQNVYDDIKGHIAAVGGSKTSASAATAPKK</sequence>
<organism evidence="3 4">
    <name type="scientific">Azospirillum brasilense</name>
    <dbReference type="NCBI Taxonomy" id="192"/>
    <lineage>
        <taxon>Bacteria</taxon>
        <taxon>Pseudomonadati</taxon>
        <taxon>Pseudomonadota</taxon>
        <taxon>Alphaproteobacteria</taxon>
        <taxon>Rhodospirillales</taxon>
        <taxon>Azospirillaceae</taxon>
        <taxon>Azospirillum</taxon>
    </lineage>
</organism>
<feature type="region of interest" description="Disordered" evidence="1">
    <location>
        <begin position="26"/>
        <end position="72"/>
    </location>
</feature>
<reference evidence="3 4" key="1">
    <citation type="submission" date="2018-07" db="EMBL/GenBank/DDBJ databases">
        <title>Genome sequence of Roseomonas fauriae ATCC 49958.</title>
        <authorList>
            <person name="Sant'Anna F.H."/>
            <person name="Baldani J.I."/>
            <person name="Zilli J.E."/>
            <person name="Reis V.M."/>
            <person name="Hartmann A."/>
            <person name="Cruz L."/>
            <person name="de Souza E.M."/>
            <person name="de Oliveira Pedrosa F."/>
            <person name="Passaglia L.M.P."/>
        </authorList>
    </citation>
    <scope>NUCLEOTIDE SEQUENCE [LARGE SCALE GENOMIC DNA]</scope>
    <source>
        <strain evidence="3 4">ATCC 49958</strain>
    </source>
</reference>
<evidence type="ECO:0000256" key="1">
    <source>
        <dbReference type="SAM" id="MobiDB-lite"/>
    </source>
</evidence>